<dbReference type="AlphaFoldDB" id="A0AA86T7Q2"/>
<dbReference type="KEGG" id="nti:DNFV4_02284"/>
<dbReference type="Proteomes" id="UP001179121">
    <property type="component" value="Chromosome"/>
</dbReference>
<dbReference type="PANTHER" id="PTHR43155">
    <property type="entry name" value="CYCLIC DI-GMP PHOSPHODIESTERASE PA4108-RELATED"/>
    <property type="match status" value="1"/>
</dbReference>
<dbReference type="SUPFAM" id="SSF109604">
    <property type="entry name" value="HD-domain/PDEase-like"/>
    <property type="match status" value="1"/>
</dbReference>
<protein>
    <recommendedName>
        <fullName evidence="2">HD-GYP domain-containing protein</fullName>
    </recommendedName>
</protein>
<feature type="compositionally biased region" description="Low complexity" evidence="1">
    <location>
        <begin position="78"/>
        <end position="93"/>
    </location>
</feature>
<dbReference type="InterPro" id="IPR003607">
    <property type="entry name" value="HD/PDEase_dom"/>
</dbReference>
<feature type="domain" description="HD-GYP" evidence="2">
    <location>
        <begin position="156"/>
        <end position="357"/>
    </location>
</feature>
<dbReference type="InterPro" id="IPR037522">
    <property type="entry name" value="HD_GYP_dom"/>
</dbReference>
<dbReference type="InterPro" id="IPR021812">
    <property type="entry name" value="DUF3391"/>
</dbReference>
<accession>A0AA86T7Q2</accession>
<dbReference type="CDD" id="cd00077">
    <property type="entry name" value="HDc"/>
    <property type="match status" value="1"/>
</dbReference>
<feature type="region of interest" description="Disordered" evidence="1">
    <location>
        <begin position="60"/>
        <end position="103"/>
    </location>
</feature>
<evidence type="ECO:0000256" key="1">
    <source>
        <dbReference type="SAM" id="MobiDB-lite"/>
    </source>
</evidence>
<dbReference type="Gene3D" id="1.10.3210.10">
    <property type="entry name" value="Hypothetical protein af1432"/>
    <property type="match status" value="1"/>
</dbReference>
<dbReference type="PROSITE" id="PS51832">
    <property type="entry name" value="HD_GYP"/>
    <property type="match status" value="1"/>
</dbReference>
<dbReference type="Pfam" id="PF13487">
    <property type="entry name" value="HD_5"/>
    <property type="match status" value="1"/>
</dbReference>
<keyword evidence="4" id="KW-1185">Reference proteome</keyword>
<name>A0AA86T7Q2_9BACT</name>
<evidence type="ECO:0000313" key="4">
    <source>
        <dbReference type="Proteomes" id="UP001179121"/>
    </source>
</evidence>
<sequence>MGSKRVAISEVQIGMYVTGFDRSWFRTPFLRHRFLITSSQQIDKLRSSGIREVTIDPEKSAIPVAADQPATEPSTCEAASSLASAPPLQPAAQGTKPPRQPAHKSLDVLNREFVLAKEARERLAQTVHRLFERFESEGIVLGEDVVEAAKEITIVTNTLTNPAVFMAMSQGRGCDRAMSNHALVSCTLSLLLGQAAKLDLLQLHNLAMGALLHDVGLLLLPRHLTDGLRNTSRPLSAQDQALYESHPRRGAVYLEQEGNFPLDVRRIVAEHHATGDGKGFPRETNPAWTEPTSRILMIADRYDELLSGFGGATPLQPHQALQRLYRDTHDRMLDADLTSLFIKRVGVFPIHSVVELNTGERAVVTDINPDALHLPVVHITHEASGLALIAPARIDLARQALDKTARSISRVVDSATPPACAGSVADLSASGAAGYSSASS</sequence>
<dbReference type="Pfam" id="PF11871">
    <property type="entry name" value="DUF3391"/>
    <property type="match status" value="1"/>
</dbReference>
<evidence type="ECO:0000259" key="2">
    <source>
        <dbReference type="PROSITE" id="PS51832"/>
    </source>
</evidence>
<reference evidence="3" key="1">
    <citation type="submission" date="2022-10" db="EMBL/GenBank/DDBJ databases">
        <authorList>
            <person name="Koch H."/>
        </authorList>
    </citation>
    <scope>NUCLEOTIDE SEQUENCE</scope>
    <source>
        <strain evidence="3">DNF</strain>
    </source>
</reference>
<dbReference type="RefSeq" id="WP_289268622.1">
    <property type="nucleotide sequence ID" value="NZ_OX365700.1"/>
</dbReference>
<gene>
    <name evidence="3" type="ORF">DNFV4_02284</name>
</gene>
<organism evidence="3 4">
    <name type="scientific">Nitrospira tepida</name>
    <dbReference type="NCBI Taxonomy" id="2973512"/>
    <lineage>
        <taxon>Bacteria</taxon>
        <taxon>Pseudomonadati</taxon>
        <taxon>Nitrospirota</taxon>
        <taxon>Nitrospiria</taxon>
        <taxon>Nitrospirales</taxon>
        <taxon>Nitrospiraceae</taxon>
        <taxon>Nitrospira</taxon>
    </lineage>
</organism>
<dbReference type="EMBL" id="OX365700">
    <property type="protein sequence ID" value="CAI4031863.1"/>
    <property type="molecule type" value="Genomic_DNA"/>
</dbReference>
<proteinExistence type="predicted"/>
<dbReference type="PANTHER" id="PTHR43155:SF2">
    <property type="entry name" value="CYCLIC DI-GMP PHOSPHODIESTERASE PA4108"/>
    <property type="match status" value="1"/>
</dbReference>
<evidence type="ECO:0000313" key="3">
    <source>
        <dbReference type="EMBL" id="CAI4031863.1"/>
    </source>
</evidence>